<dbReference type="AlphaFoldDB" id="A0A0F8Z031"/>
<organism evidence="1">
    <name type="scientific">marine sediment metagenome</name>
    <dbReference type="NCBI Taxonomy" id="412755"/>
    <lineage>
        <taxon>unclassified sequences</taxon>
        <taxon>metagenomes</taxon>
        <taxon>ecological metagenomes</taxon>
    </lineage>
</organism>
<dbReference type="EMBL" id="LAZR01050587">
    <property type="protein sequence ID" value="KKK87028.1"/>
    <property type="molecule type" value="Genomic_DNA"/>
</dbReference>
<proteinExistence type="predicted"/>
<comment type="caution">
    <text evidence="1">The sequence shown here is derived from an EMBL/GenBank/DDBJ whole genome shotgun (WGS) entry which is preliminary data.</text>
</comment>
<reference evidence="1" key="1">
    <citation type="journal article" date="2015" name="Nature">
        <title>Complex archaea that bridge the gap between prokaryotes and eukaryotes.</title>
        <authorList>
            <person name="Spang A."/>
            <person name="Saw J.H."/>
            <person name="Jorgensen S.L."/>
            <person name="Zaremba-Niedzwiedzka K."/>
            <person name="Martijn J."/>
            <person name="Lind A.E."/>
            <person name="van Eijk R."/>
            <person name="Schleper C."/>
            <person name="Guy L."/>
            <person name="Ettema T.J."/>
        </authorList>
    </citation>
    <scope>NUCLEOTIDE SEQUENCE</scope>
</reference>
<gene>
    <name evidence="1" type="ORF">LCGC14_2757330</name>
</gene>
<accession>A0A0F8Z031</accession>
<name>A0A0F8Z031_9ZZZZ</name>
<sequence>MKRARHGNCLIILLLLILFFFLVFNMSIWETALKTLFPQEKEVIYPRATLAVLVGEHLILVS</sequence>
<evidence type="ECO:0000313" key="1">
    <source>
        <dbReference type="EMBL" id="KKK87028.1"/>
    </source>
</evidence>
<feature type="non-terminal residue" evidence="1">
    <location>
        <position position="62"/>
    </location>
</feature>
<protein>
    <submittedName>
        <fullName evidence="1">Uncharacterized protein</fullName>
    </submittedName>
</protein>